<feature type="transmembrane region" description="Helical" evidence="2">
    <location>
        <begin position="12"/>
        <end position="31"/>
    </location>
</feature>
<keyword evidence="4" id="KW-1185">Reference proteome</keyword>
<protein>
    <submittedName>
        <fullName evidence="3">Uncharacterized protein</fullName>
    </submittedName>
</protein>
<feature type="compositionally biased region" description="Polar residues" evidence="1">
    <location>
        <begin position="80"/>
        <end position="92"/>
    </location>
</feature>
<dbReference type="Proteomes" id="UP000701801">
    <property type="component" value="Unassembled WGS sequence"/>
</dbReference>
<keyword evidence="2" id="KW-0812">Transmembrane</keyword>
<proteinExistence type="predicted"/>
<evidence type="ECO:0000313" key="4">
    <source>
        <dbReference type="Proteomes" id="UP000701801"/>
    </source>
</evidence>
<feature type="transmembrane region" description="Helical" evidence="2">
    <location>
        <begin position="37"/>
        <end position="57"/>
    </location>
</feature>
<dbReference type="AlphaFoldDB" id="A0A9N9Q2H3"/>
<accession>A0A9N9Q2H3</accession>
<name>A0A9N9Q2H3_9HELO</name>
<sequence length="138" mass="15252">MIRNLKLGRQQKILISSIFMLGGLVTNKTVPDLYIRGPIWSTISISSAVLCGNLPLLKPILTRSIIPLSIRNILYSWSTRSAGKQPSGSNIEQQERGPYNPLGGEYKGVVASPAEKNKKARDENRLNTIFLTTTVDIE</sequence>
<keyword evidence="2" id="KW-1133">Transmembrane helix</keyword>
<organism evidence="3 4">
    <name type="scientific">Hymenoscyphus albidus</name>
    <dbReference type="NCBI Taxonomy" id="595503"/>
    <lineage>
        <taxon>Eukaryota</taxon>
        <taxon>Fungi</taxon>
        <taxon>Dikarya</taxon>
        <taxon>Ascomycota</taxon>
        <taxon>Pezizomycotina</taxon>
        <taxon>Leotiomycetes</taxon>
        <taxon>Helotiales</taxon>
        <taxon>Helotiaceae</taxon>
        <taxon>Hymenoscyphus</taxon>
    </lineage>
</organism>
<feature type="region of interest" description="Disordered" evidence="1">
    <location>
        <begin position="80"/>
        <end position="102"/>
    </location>
</feature>
<evidence type="ECO:0000313" key="3">
    <source>
        <dbReference type="EMBL" id="CAG8972734.1"/>
    </source>
</evidence>
<gene>
    <name evidence="3" type="ORF">HYALB_00008650</name>
</gene>
<reference evidence="3" key="1">
    <citation type="submission" date="2021-07" db="EMBL/GenBank/DDBJ databases">
        <authorList>
            <person name="Durling M."/>
        </authorList>
    </citation>
    <scope>NUCLEOTIDE SEQUENCE</scope>
</reference>
<comment type="caution">
    <text evidence="3">The sequence shown here is derived from an EMBL/GenBank/DDBJ whole genome shotgun (WGS) entry which is preliminary data.</text>
</comment>
<dbReference type="EMBL" id="CAJVRM010000054">
    <property type="protein sequence ID" value="CAG8972734.1"/>
    <property type="molecule type" value="Genomic_DNA"/>
</dbReference>
<evidence type="ECO:0000256" key="1">
    <source>
        <dbReference type="SAM" id="MobiDB-lite"/>
    </source>
</evidence>
<evidence type="ECO:0000256" key="2">
    <source>
        <dbReference type="SAM" id="Phobius"/>
    </source>
</evidence>
<dbReference type="OrthoDB" id="10633694at2759"/>
<keyword evidence="2" id="KW-0472">Membrane</keyword>